<name>A0ABR5SH59_9BACT</name>
<evidence type="ECO:0000313" key="1">
    <source>
        <dbReference type="EMBL" id="KWT86923.1"/>
    </source>
</evidence>
<reference evidence="1 2" key="1">
    <citation type="submission" date="2015-11" db="EMBL/GenBank/DDBJ databases">
        <authorList>
            <person name="Lin W."/>
        </authorList>
    </citation>
    <scope>NUCLEOTIDE SEQUENCE [LARGE SCALE GENOMIC DNA]</scope>
    <source>
        <strain evidence="1 2">HCH-1</strain>
    </source>
</reference>
<evidence type="ECO:0000313" key="2">
    <source>
        <dbReference type="Proteomes" id="UP000060487"/>
    </source>
</evidence>
<proteinExistence type="predicted"/>
<dbReference type="Proteomes" id="UP000060487">
    <property type="component" value="Unassembled WGS sequence"/>
</dbReference>
<protein>
    <submittedName>
        <fullName evidence="1">Uncharacterized protein</fullName>
    </submittedName>
</protein>
<keyword evidence="2" id="KW-1185">Reference proteome</keyword>
<organism evidence="1 2">
    <name type="scientific">Candidatus Magnetominusculus xianensis</name>
    <dbReference type="NCBI Taxonomy" id="1748249"/>
    <lineage>
        <taxon>Bacteria</taxon>
        <taxon>Pseudomonadati</taxon>
        <taxon>Nitrospirota</taxon>
        <taxon>Nitrospiria</taxon>
        <taxon>Nitrospirales</taxon>
        <taxon>Nitrospiraceae</taxon>
        <taxon>Candidatus Magnetominusculus</taxon>
    </lineage>
</organism>
<dbReference type="EMBL" id="LNQR01000054">
    <property type="protein sequence ID" value="KWT86923.1"/>
    <property type="molecule type" value="Genomic_DNA"/>
</dbReference>
<sequence length="62" mass="6950">MICGGHFYDLWRADGRVNRWIKKSLVTGATEHFGVASPTYLMAATQTRQAALNKIKPLRSTN</sequence>
<gene>
    <name evidence="1" type="ORF">ASN18_1395</name>
</gene>
<accession>A0ABR5SH59</accession>
<comment type="caution">
    <text evidence="1">The sequence shown here is derived from an EMBL/GenBank/DDBJ whole genome shotgun (WGS) entry which is preliminary data.</text>
</comment>